<dbReference type="InterPro" id="IPR011989">
    <property type="entry name" value="ARM-like"/>
</dbReference>
<reference evidence="3 5" key="2">
    <citation type="journal article" date="2013" name="Nature">
        <title>Insights into bilaterian evolution from three spiralian genomes.</title>
        <authorList>
            <person name="Simakov O."/>
            <person name="Marletaz F."/>
            <person name="Cho S.J."/>
            <person name="Edsinger-Gonzales E."/>
            <person name="Havlak P."/>
            <person name="Hellsten U."/>
            <person name="Kuo D.H."/>
            <person name="Larsson T."/>
            <person name="Lv J."/>
            <person name="Arendt D."/>
            <person name="Savage R."/>
            <person name="Osoegawa K."/>
            <person name="de Jong P."/>
            <person name="Grimwood J."/>
            <person name="Chapman J.A."/>
            <person name="Shapiro H."/>
            <person name="Aerts A."/>
            <person name="Otillar R.P."/>
            <person name="Terry A.Y."/>
            <person name="Boore J.L."/>
            <person name="Grigoriev I.V."/>
            <person name="Lindberg D.R."/>
            <person name="Seaver E.C."/>
            <person name="Weisblat D.A."/>
            <person name="Putnam N.H."/>
            <person name="Rokhsar D.S."/>
        </authorList>
    </citation>
    <scope>NUCLEOTIDE SEQUENCE</scope>
    <source>
        <strain evidence="3 5">I ESC-2004</strain>
    </source>
</reference>
<dbReference type="GO" id="GO:0000070">
    <property type="term" value="P:mitotic sister chromatid segregation"/>
    <property type="evidence" value="ECO:0007669"/>
    <property type="project" value="TreeGrafter"/>
</dbReference>
<reference evidence="5" key="1">
    <citation type="submission" date="2012-12" db="EMBL/GenBank/DDBJ databases">
        <authorList>
            <person name="Hellsten U."/>
            <person name="Grimwood J."/>
            <person name="Chapman J.A."/>
            <person name="Shapiro H."/>
            <person name="Aerts A."/>
            <person name="Otillar R.P."/>
            <person name="Terry A.Y."/>
            <person name="Boore J.L."/>
            <person name="Simakov O."/>
            <person name="Marletaz F."/>
            <person name="Cho S.-J."/>
            <person name="Edsinger-Gonzales E."/>
            <person name="Havlak P."/>
            <person name="Kuo D.-H."/>
            <person name="Larsson T."/>
            <person name="Lv J."/>
            <person name="Arendt D."/>
            <person name="Savage R."/>
            <person name="Osoegawa K."/>
            <person name="de Jong P."/>
            <person name="Lindberg D.R."/>
            <person name="Seaver E.C."/>
            <person name="Weisblat D.A."/>
            <person name="Putnam N.H."/>
            <person name="Grigoriev I.V."/>
            <person name="Rokhsar D.S."/>
        </authorList>
    </citation>
    <scope>NUCLEOTIDE SEQUENCE</scope>
    <source>
        <strain evidence="5">I ESC-2004</strain>
    </source>
</reference>
<dbReference type="HOGENOM" id="CLU_008117_0_0_1"/>
<gene>
    <name evidence="3" type="ORF">CAPTEDRAFT_221866</name>
</gene>
<keyword evidence="1" id="KW-0677">Repeat</keyword>
<dbReference type="Pfam" id="PF12422">
    <property type="entry name" value="Condensin2nSMC"/>
    <property type="match status" value="1"/>
</dbReference>
<accession>R7TTG3</accession>
<feature type="compositionally biased region" description="Acidic residues" evidence="2">
    <location>
        <begin position="639"/>
        <end position="651"/>
    </location>
</feature>
<sequence length="1246" mass="140692">MWTKLNAVNAFCLYIIYYLEGYIGIPCIQSPLNSIVMATSREAFVHCIEQNDRSAFLSFINQHNNKNDDFSLDEMLTVNSQRQMEELWASVHVMCSTALLGFTAEDCDSVMMLEDAKHLLQTMGGVVTMATLLIQQDCLPPMLYDTVYLLNGMLLHFGSQGLQLQRQVASISELWWLKDLPNRDDMASNLMAFLLHNVMSANGKGAVKDVKSLWKLRSCLKHVSLDDAAIVDLLKQAFSCSILLSRDEGRKFLSEVFLLRVDLIAEFHSLILMQLSHATKEKIGWYGAIYVRAWRESKGDFKQTIESLAIQRLMHLAVHCKRRIHGSRISPASTARKLLNAFHRQKLLDGMDEMLFRLYSPILWRSLRAANADVRANATAVLLDAFPLQDPEAQRAKDKHASHQRQFDILKELLFDPSPEVRCLAVEGVCRICNVYWELIPIATICSFLGNLVDDLIWDVSSDDVRCSVVKGLTHLLDNHLSHAILANLLPKIRNSFHDKCDRVRLAFVALLDKLKTIKAIKYWHVIPMDHLLGRLAVENPRIGRSLSAMLLPTFLPLDKDPTDQLTRCLTLWRENSSAARAFYSHAYKIVSVQNTAKFMISICNLLLITVAQHRKKAGTKSTDDTLMDSQLQEKENSSQEEEDIEDDEDDLKLTDTEAVAGFLETLVILRVGIASTLSKPENQKIATKIQEKLSIVVCKIFPETYTQRMTNAVISLAGLVPSKMVPMVSSKAMSRLRKYTADDDEDGWRLLLDNTLNWNKWNESLDLIEEWLRPALLTVTKEPTSAGRVGFADDTNSQPAMAVEYFSYILSKPLARQVLLKPEKIDRVKSIVDILSNIKVLIEKKISDEELDSVMTDDFIVKVFNLYLTAEMFLNGEDFSEILSDLLRWVEVTLVGALTPKANKPKKKKHRKLLGAMETTLLGEPDSNVTAVDELSTTLMNNTLLSETLAPKNRDGVEELLVQLIKSVVFVGWNSMATGVVDLPMTTTLCMLALSVVKLDDRLIPEVMTLLRYAVTSSLIGHRNLSSEGLGADLHFIPNSLAECFQLLSKLAQMRNQEQLQLILKSIKSEFYEMLNEYYTWYDTYENEVKLQPIKECVTAVTMEMSSAVAKDCGMAACENVVSLMPLSAFIVSFFCKKASLLQIFLDYLARELQFDEIAEIESFVALLHVIHALMPQFSSSKWLHNGGDIFTSFQEISSKMKSKLQALATQDHNETLKQILTSADKMVAEIDSRMESPPVSDLDH</sequence>
<dbReference type="STRING" id="283909.R7TTG3"/>
<dbReference type="InterPro" id="IPR016024">
    <property type="entry name" value="ARM-type_fold"/>
</dbReference>
<name>R7TTG3_CAPTE</name>
<dbReference type="OMA" id="FMHHGVH"/>
<dbReference type="Pfam" id="PF02985">
    <property type="entry name" value="HEAT"/>
    <property type="match status" value="1"/>
</dbReference>
<dbReference type="EnsemblMetazoa" id="CapteT221866">
    <property type="protein sequence ID" value="CapteP221866"/>
    <property type="gene ID" value="CapteG221866"/>
</dbReference>
<dbReference type="InterPro" id="IPR000357">
    <property type="entry name" value="HEAT"/>
</dbReference>
<evidence type="ECO:0000256" key="1">
    <source>
        <dbReference type="ARBA" id="ARBA00022737"/>
    </source>
</evidence>
<dbReference type="PANTHER" id="PTHR16199">
    <property type="entry name" value="CONDENSIN-2 COMPLEX SUBUNIT G2"/>
    <property type="match status" value="1"/>
</dbReference>
<keyword evidence="5" id="KW-1185">Reference proteome</keyword>
<dbReference type="Gene3D" id="1.25.10.10">
    <property type="entry name" value="Leucine-rich Repeat Variant"/>
    <property type="match status" value="1"/>
</dbReference>
<evidence type="ECO:0000313" key="4">
    <source>
        <dbReference type="EnsemblMetazoa" id="CapteP221866"/>
    </source>
</evidence>
<dbReference type="AlphaFoldDB" id="R7TTG3"/>
<evidence type="ECO:0000313" key="3">
    <source>
        <dbReference type="EMBL" id="ELT96959.1"/>
    </source>
</evidence>
<dbReference type="SUPFAM" id="SSF48371">
    <property type="entry name" value="ARM repeat"/>
    <property type="match status" value="1"/>
</dbReference>
<organism evidence="3">
    <name type="scientific">Capitella teleta</name>
    <name type="common">Polychaete worm</name>
    <dbReference type="NCBI Taxonomy" id="283909"/>
    <lineage>
        <taxon>Eukaryota</taxon>
        <taxon>Metazoa</taxon>
        <taxon>Spiralia</taxon>
        <taxon>Lophotrochozoa</taxon>
        <taxon>Annelida</taxon>
        <taxon>Polychaeta</taxon>
        <taxon>Sedentaria</taxon>
        <taxon>Scolecida</taxon>
        <taxon>Capitellidae</taxon>
        <taxon>Capitella</taxon>
    </lineage>
</organism>
<proteinExistence type="predicted"/>
<dbReference type="OrthoDB" id="10062843at2759"/>
<dbReference type="InterPro" id="IPR024741">
    <property type="entry name" value="Condensin2_G2"/>
</dbReference>
<reference evidence="4" key="3">
    <citation type="submission" date="2015-06" db="UniProtKB">
        <authorList>
            <consortium name="EnsemblMetazoa"/>
        </authorList>
    </citation>
    <scope>IDENTIFICATION</scope>
</reference>
<dbReference type="Proteomes" id="UP000014760">
    <property type="component" value="Unassembled WGS sequence"/>
</dbReference>
<feature type="region of interest" description="Disordered" evidence="2">
    <location>
        <begin position="620"/>
        <end position="651"/>
    </location>
</feature>
<dbReference type="GO" id="GO:0000796">
    <property type="term" value="C:condensin complex"/>
    <property type="evidence" value="ECO:0007669"/>
    <property type="project" value="TreeGrafter"/>
</dbReference>
<dbReference type="PANTHER" id="PTHR16199:SF4">
    <property type="entry name" value="CONDENSIN-2 COMPLEX SUBUNIT G2"/>
    <property type="match status" value="1"/>
</dbReference>
<evidence type="ECO:0000256" key="2">
    <source>
        <dbReference type="SAM" id="MobiDB-lite"/>
    </source>
</evidence>
<protein>
    <submittedName>
        <fullName evidence="3 4">Uncharacterized protein</fullName>
    </submittedName>
</protein>
<evidence type="ECO:0000313" key="5">
    <source>
        <dbReference type="Proteomes" id="UP000014760"/>
    </source>
</evidence>
<dbReference type="EMBL" id="AMQN01011142">
    <property type="status" value="NOT_ANNOTATED_CDS"/>
    <property type="molecule type" value="Genomic_DNA"/>
</dbReference>
<dbReference type="EMBL" id="KB308715">
    <property type="protein sequence ID" value="ELT96959.1"/>
    <property type="molecule type" value="Genomic_DNA"/>
</dbReference>
<dbReference type="GO" id="GO:0005634">
    <property type="term" value="C:nucleus"/>
    <property type="evidence" value="ECO:0007669"/>
    <property type="project" value="InterPro"/>
</dbReference>